<evidence type="ECO:0000313" key="2">
    <source>
        <dbReference type="Proteomes" id="UP000543642"/>
    </source>
</evidence>
<dbReference type="RefSeq" id="WP_183774338.1">
    <property type="nucleotide sequence ID" value="NZ_CAWVEG010000041.1"/>
</dbReference>
<organism evidence="1 2">
    <name type="scientific">Catenibacillus scindens</name>
    <dbReference type="NCBI Taxonomy" id="673271"/>
    <lineage>
        <taxon>Bacteria</taxon>
        <taxon>Bacillati</taxon>
        <taxon>Bacillota</taxon>
        <taxon>Clostridia</taxon>
        <taxon>Lachnospirales</taxon>
        <taxon>Lachnospiraceae</taxon>
        <taxon>Catenibacillus</taxon>
    </lineage>
</organism>
<sequence>MKTTLFVEYGQNQTEDKALIAKVKEIWVNAGNKIKDINTLNLYVKPEENSVYYVVNETVSGKLTLPELEEA</sequence>
<dbReference type="Proteomes" id="UP000543642">
    <property type="component" value="Unassembled WGS sequence"/>
</dbReference>
<proteinExistence type="predicted"/>
<gene>
    <name evidence="1" type="ORF">HNP82_002164</name>
</gene>
<dbReference type="EMBL" id="JACHFW010000008">
    <property type="protein sequence ID" value="MBB5265025.1"/>
    <property type="molecule type" value="Genomic_DNA"/>
</dbReference>
<dbReference type="Pfam" id="PF20069">
    <property type="entry name" value="DUF6465"/>
    <property type="match status" value="1"/>
</dbReference>
<accession>A0A7W8HC66</accession>
<reference evidence="1 2" key="1">
    <citation type="submission" date="2020-08" db="EMBL/GenBank/DDBJ databases">
        <title>Genomic Encyclopedia of Type Strains, Phase IV (KMG-IV): sequencing the most valuable type-strain genomes for metagenomic binning, comparative biology and taxonomic classification.</title>
        <authorList>
            <person name="Goeker M."/>
        </authorList>
    </citation>
    <scope>NUCLEOTIDE SEQUENCE [LARGE SCALE GENOMIC DNA]</scope>
    <source>
        <strain evidence="1 2">DSM 106146</strain>
    </source>
</reference>
<dbReference type="AlphaFoldDB" id="A0A7W8HC66"/>
<keyword evidence="2" id="KW-1185">Reference proteome</keyword>
<comment type="caution">
    <text evidence="1">The sequence shown here is derived from an EMBL/GenBank/DDBJ whole genome shotgun (WGS) entry which is preliminary data.</text>
</comment>
<dbReference type="InterPro" id="IPR046313">
    <property type="entry name" value="DUF6465"/>
</dbReference>
<evidence type="ECO:0000313" key="1">
    <source>
        <dbReference type="EMBL" id="MBB5265025.1"/>
    </source>
</evidence>
<name>A0A7W8HC66_9FIRM</name>
<protein>
    <submittedName>
        <fullName evidence="1">Uncharacterized protein</fullName>
    </submittedName>
</protein>